<comment type="caution">
    <text evidence="1">The sequence shown here is derived from an EMBL/GenBank/DDBJ whole genome shotgun (WGS) entry which is preliminary data.</text>
</comment>
<gene>
    <name evidence="1" type="primary">X975_13430</name>
    <name evidence="1" type="ORF">TNCV_3690221</name>
</gene>
<proteinExistence type="predicted"/>
<accession>A0A8X6SNG9</accession>
<dbReference type="AlphaFoldDB" id="A0A8X6SNG9"/>
<reference evidence="1" key="1">
    <citation type="submission" date="2020-08" db="EMBL/GenBank/DDBJ databases">
        <title>Multicomponent nature underlies the extraordinary mechanical properties of spider dragline silk.</title>
        <authorList>
            <person name="Kono N."/>
            <person name="Nakamura H."/>
            <person name="Mori M."/>
            <person name="Yoshida Y."/>
            <person name="Ohtoshi R."/>
            <person name="Malay A.D."/>
            <person name="Moran D.A.P."/>
            <person name="Tomita M."/>
            <person name="Numata K."/>
            <person name="Arakawa K."/>
        </authorList>
    </citation>
    <scope>NUCLEOTIDE SEQUENCE</scope>
</reference>
<evidence type="ECO:0000313" key="2">
    <source>
        <dbReference type="Proteomes" id="UP000887159"/>
    </source>
</evidence>
<keyword evidence="2" id="KW-1185">Reference proteome</keyword>
<sequence>MKILKAKTLQTLPERPGCYVLRNVFLAFSGLTNRCGRHDGSIQVCICPCGPCTPLHACYIPQDDGINQKDNAKCHTAGNYVRGLKNIWTSLRSPLASKITSIKNLWDHLDHDVRAMDPHPRNLAQLATAQESAWFNITVNTCNVEPN</sequence>
<organism evidence="1 2">
    <name type="scientific">Trichonephila clavipes</name>
    <name type="common">Golden silk orbweaver</name>
    <name type="synonym">Nephila clavipes</name>
    <dbReference type="NCBI Taxonomy" id="2585209"/>
    <lineage>
        <taxon>Eukaryota</taxon>
        <taxon>Metazoa</taxon>
        <taxon>Ecdysozoa</taxon>
        <taxon>Arthropoda</taxon>
        <taxon>Chelicerata</taxon>
        <taxon>Arachnida</taxon>
        <taxon>Araneae</taxon>
        <taxon>Araneomorphae</taxon>
        <taxon>Entelegynae</taxon>
        <taxon>Araneoidea</taxon>
        <taxon>Nephilidae</taxon>
        <taxon>Trichonephila</taxon>
    </lineage>
</organism>
<name>A0A8X6SNG9_TRICX</name>
<protein>
    <submittedName>
        <fullName evidence="1">Transposable element Tcb1 transposase</fullName>
    </submittedName>
</protein>
<dbReference type="EMBL" id="BMAU01021342">
    <property type="protein sequence ID" value="GFY16964.1"/>
    <property type="molecule type" value="Genomic_DNA"/>
</dbReference>
<dbReference type="Proteomes" id="UP000887159">
    <property type="component" value="Unassembled WGS sequence"/>
</dbReference>
<evidence type="ECO:0000313" key="1">
    <source>
        <dbReference type="EMBL" id="GFY16964.1"/>
    </source>
</evidence>